<name>A0A0G0JUT3_9BACT</name>
<sequence>MEALKRPLNREGKCIWHVRNLSGLCERVGTNACILFTQIQHQDLNGGFYRPGTIIGESGKFWPRARWEGYCLETLRELERVTCPNAIVVGKVIQEVSDRKAANGELF</sequence>
<organism evidence="1 2">
    <name type="scientific">Candidatus Daviesbacteria bacterium GW2011_GWA2_38_24</name>
    <dbReference type="NCBI Taxonomy" id="1618422"/>
    <lineage>
        <taxon>Bacteria</taxon>
        <taxon>Candidatus Daviesiibacteriota</taxon>
    </lineage>
</organism>
<gene>
    <name evidence="1" type="ORF">US86_C0003G0043</name>
</gene>
<evidence type="ECO:0000313" key="2">
    <source>
        <dbReference type="Proteomes" id="UP000034235"/>
    </source>
</evidence>
<comment type="caution">
    <text evidence="1">The sequence shown here is derived from an EMBL/GenBank/DDBJ whole genome shotgun (WGS) entry which is preliminary data.</text>
</comment>
<accession>A0A0G0JUT3</accession>
<dbReference type="EMBL" id="LBUP01000003">
    <property type="protein sequence ID" value="KKQ66800.1"/>
    <property type="molecule type" value="Genomic_DNA"/>
</dbReference>
<dbReference type="AlphaFoldDB" id="A0A0G0JUT3"/>
<reference evidence="1 2" key="1">
    <citation type="journal article" date="2015" name="Nature">
        <title>rRNA introns, odd ribosomes, and small enigmatic genomes across a large radiation of phyla.</title>
        <authorList>
            <person name="Brown C.T."/>
            <person name="Hug L.A."/>
            <person name="Thomas B.C."/>
            <person name="Sharon I."/>
            <person name="Castelle C.J."/>
            <person name="Singh A."/>
            <person name="Wilkins M.J."/>
            <person name="Williams K.H."/>
            <person name="Banfield J.F."/>
        </authorList>
    </citation>
    <scope>NUCLEOTIDE SEQUENCE [LARGE SCALE GENOMIC DNA]</scope>
</reference>
<dbReference type="Proteomes" id="UP000034235">
    <property type="component" value="Unassembled WGS sequence"/>
</dbReference>
<proteinExistence type="predicted"/>
<evidence type="ECO:0000313" key="1">
    <source>
        <dbReference type="EMBL" id="KKQ66800.1"/>
    </source>
</evidence>
<protein>
    <submittedName>
        <fullName evidence="1">Uncharacterized protein</fullName>
    </submittedName>
</protein>